<evidence type="ECO:0000256" key="1">
    <source>
        <dbReference type="ARBA" id="ARBA00022801"/>
    </source>
</evidence>
<reference evidence="3 4" key="1">
    <citation type="submission" date="2020-06" db="EMBL/GenBank/DDBJ databases">
        <authorList>
            <person name="Duchaud E."/>
        </authorList>
    </citation>
    <scope>NUCLEOTIDE SEQUENCE [LARGE SCALE GENOMIC DNA]</scope>
    <source>
        <strain evidence="3">Alteromonas fortis</strain>
    </source>
</reference>
<protein>
    <submittedName>
        <fullName evidence="3">Gluconolactonase</fullName>
    </submittedName>
</protein>
<sequence length="328" mass="36157">MECKDKWRGFCIAGIFALSGKLALAKECESLGERLNSTNLELLSVVTKDSKLCVLESGFQWTEGPVWVNELNGLLFSDIPASKVYHYSEKSGVTEFLSDSRFSNGLIMSPDRKLLLLQSRNRTVSLMEGDVDEPNSTYKNLITSYDSKRLNSPNDGVFNTTGDLFFTDPPYGLPKGIDDPTKELPFQGVFLFTKAGQLNLLESELSFPNGIALALDESYLVVAVSDEKHKAWYQLELGDDSSVTKKTLIHEHKDIEGENSSGLPDGLAFHSNGLLFATGPEGLFVFDSNLVLVGRISIPNVTSNVAFDSTYKTLYITANDTLMSLSMM</sequence>
<evidence type="ECO:0000313" key="3">
    <source>
        <dbReference type="EMBL" id="CAB9493676.1"/>
    </source>
</evidence>
<dbReference type="PANTHER" id="PTHR47572:SF4">
    <property type="entry name" value="LACTONASE DRP35"/>
    <property type="match status" value="1"/>
</dbReference>
<feature type="domain" description="SMP-30/Gluconolactonase/LRE-like region" evidence="2">
    <location>
        <begin position="61"/>
        <end position="318"/>
    </location>
</feature>
<dbReference type="InterPro" id="IPR011042">
    <property type="entry name" value="6-blade_b-propeller_TolB-like"/>
</dbReference>
<accession>A0A6T9XYD4</accession>
<organism evidence="3 4">
    <name type="scientific">Alteromonas macleodii</name>
    <name type="common">Pseudoalteromonas macleodii</name>
    <dbReference type="NCBI Taxonomy" id="28108"/>
    <lineage>
        <taxon>Bacteria</taxon>
        <taxon>Pseudomonadati</taxon>
        <taxon>Pseudomonadota</taxon>
        <taxon>Gammaproteobacteria</taxon>
        <taxon>Alteromonadales</taxon>
        <taxon>Alteromonadaceae</taxon>
        <taxon>Alteromonas/Salinimonas group</taxon>
        <taxon>Alteromonas</taxon>
    </lineage>
</organism>
<dbReference type="GO" id="GO:0016787">
    <property type="term" value="F:hydrolase activity"/>
    <property type="evidence" value="ECO:0007669"/>
    <property type="project" value="UniProtKB-KW"/>
</dbReference>
<dbReference type="Gene3D" id="2.120.10.30">
    <property type="entry name" value="TolB, C-terminal domain"/>
    <property type="match status" value="1"/>
</dbReference>
<dbReference type="RefSeq" id="WP_179983174.1">
    <property type="nucleotide sequence ID" value="NZ_LR812090.1"/>
</dbReference>
<evidence type="ECO:0000313" key="4">
    <source>
        <dbReference type="Proteomes" id="UP000509458"/>
    </source>
</evidence>
<name>A0A6T9XYD4_ALTMA</name>
<dbReference type="Pfam" id="PF08450">
    <property type="entry name" value="SGL"/>
    <property type="match status" value="1"/>
</dbReference>
<dbReference type="Proteomes" id="UP000509458">
    <property type="component" value="Chromosome"/>
</dbReference>
<dbReference type="EMBL" id="LR812090">
    <property type="protein sequence ID" value="CAB9493676.1"/>
    <property type="molecule type" value="Genomic_DNA"/>
</dbReference>
<dbReference type="PANTHER" id="PTHR47572">
    <property type="entry name" value="LIPOPROTEIN-RELATED"/>
    <property type="match status" value="1"/>
</dbReference>
<dbReference type="InterPro" id="IPR013658">
    <property type="entry name" value="SGL"/>
</dbReference>
<evidence type="ECO:0000259" key="2">
    <source>
        <dbReference type="Pfam" id="PF08450"/>
    </source>
</evidence>
<gene>
    <name evidence="3" type="primary">gnl</name>
    <name evidence="3" type="ORF">ALFOR1_30602</name>
</gene>
<keyword evidence="1" id="KW-0378">Hydrolase</keyword>
<dbReference type="SUPFAM" id="SSF63829">
    <property type="entry name" value="Calcium-dependent phosphotriesterase"/>
    <property type="match status" value="1"/>
</dbReference>
<proteinExistence type="predicted"/>
<dbReference type="AlphaFoldDB" id="A0A6T9XYD4"/>
<dbReference type="InterPro" id="IPR051262">
    <property type="entry name" value="SMP-30/CGR1_Lactonase"/>
</dbReference>